<dbReference type="KEGG" id="mlr:MELLADRAFT_104273"/>
<sequence>MFFTRSSIFLCFTASSYAVPAVPGDLGLLNLDRHLRAGAIQIDHVEPQRIEPESIVTYRWDGENPDSYRVILTALVLLYYLSNADVFLPLATSLLDKIRSQTVHRVHTAEDHEKYSTPEDLLSLLVQFAKPPAKSEANKAAKSEVNKAAKSQERKPWTLSNDRQPLRQAKDVQLANNAQRLPIELQLGILKQVPHIESLSKLFMTLKPTDQLREMVWQEIQLLTYFSQVDREVFRNLYRDPRNDDFLHAVVKSHTYDCQEARSRAWFGGMTIVPISLSDELAKRIVPTKLSWLADYYQDYDRLLNEGHGELKERLDRFFFINVMSNSANTPRTLASRLTTLPTGWWLDSSSDLMKGEVRQLVEELIKSVDVDYDKVVTGLNRQKELYTNQDLPGYQRLSPELSPAFKLDGGVSSIFARFQAAQHLCKYLKTDFDRIFETSSHEPTRVYDWLRALSTYWLRQYDMEIVAHPRRFIHLTN</sequence>
<dbReference type="RefSeq" id="XP_007407686.1">
    <property type="nucleotide sequence ID" value="XM_007407624.1"/>
</dbReference>
<proteinExistence type="predicted"/>
<gene>
    <name evidence="3" type="ORF">MELLADRAFT_104273</name>
</gene>
<dbReference type="EMBL" id="GL883098">
    <property type="protein sequence ID" value="EGG09326.1"/>
    <property type="molecule type" value="Genomic_DNA"/>
</dbReference>
<protein>
    <recommendedName>
        <fullName evidence="5">Secreted protein</fullName>
    </recommendedName>
</protein>
<evidence type="ECO:0008006" key="5">
    <source>
        <dbReference type="Google" id="ProtNLM"/>
    </source>
</evidence>
<dbReference type="InParanoid" id="F4RE63"/>
<feature type="region of interest" description="Disordered" evidence="1">
    <location>
        <begin position="135"/>
        <end position="162"/>
    </location>
</feature>
<feature type="chain" id="PRO_5003320738" description="Secreted protein" evidence="2">
    <location>
        <begin position="19"/>
        <end position="478"/>
    </location>
</feature>
<dbReference type="HOGENOM" id="CLU_578815_0_0_1"/>
<dbReference type="VEuPathDB" id="FungiDB:MELLADRAFT_104273"/>
<evidence type="ECO:0000313" key="3">
    <source>
        <dbReference type="EMBL" id="EGG09326.1"/>
    </source>
</evidence>
<organism evidence="4">
    <name type="scientific">Melampsora larici-populina (strain 98AG31 / pathotype 3-4-7)</name>
    <name type="common">Poplar leaf rust fungus</name>
    <dbReference type="NCBI Taxonomy" id="747676"/>
    <lineage>
        <taxon>Eukaryota</taxon>
        <taxon>Fungi</taxon>
        <taxon>Dikarya</taxon>
        <taxon>Basidiomycota</taxon>
        <taxon>Pucciniomycotina</taxon>
        <taxon>Pucciniomycetes</taxon>
        <taxon>Pucciniales</taxon>
        <taxon>Melampsoraceae</taxon>
        <taxon>Melampsora</taxon>
    </lineage>
</organism>
<evidence type="ECO:0000256" key="2">
    <source>
        <dbReference type="SAM" id="SignalP"/>
    </source>
</evidence>
<reference evidence="4" key="1">
    <citation type="journal article" date="2011" name="Proc. Natl. Acad. Sci. U.S.A.">
        <title>Obligate biotrophy features unraveled by the genomic analysis of rust fungi.</title>
        <authorList>
            <person name="Duplessis S."/>
            <person name="Cuomo C.A."/>
            <person name="Lin Y.-C."/>
            <person name="Aerts A."/>
            <person name="Tisserant E."/>
            <person name="Veneault-Fourrey C."/>
            <person name="Joly D.L."/>
            <person name="Hacquard S."/>
            <person name="Amselem J."/>
            <person name="Cantarel B.L."/>
            <person name="Chiu R."/>
            <person name="Coutinho P.M."/>
            <person name="Feau N."/>
            <person name="Field M."/>
            <person name="Frey P."/>
            <person name="Gelhaye E."/>
            <person name="Goldberg J."/>
            <person name="Grabherr M.G."/>
            <person name="Kodira C.D."/>
            <person name="Kohler A."/>
            <person name="Kuees U."/>
            <person name="Lindquist E.A."/>
            <person name="Lucas S.M."/>
            <person name="Mago R."/>
            <person name="Mauceli E."/>
            <person name="Morin E."/>
            <person name="Murat C."/>
            <person name="Pangilinan J.L."/>
            <person name="Park R."/>
            <person name="Pearson M."/>
            <person name="Quesneville H."/>
            <person name="Rouhier N."/>
            <person name="Sakthikumar S."/>
            <person name="Salamov A.A."/>
            <person name="Schmutz J."/>
            <person name="Selles B."/>
            <person name="Shapiro H."/>
            <person name="Tanguay P."/>
            <person name="Tuskan G.A."/>
            <person name="Henrissat B."/>
            <person name="Van de Peer Y."/>
            <person name="Rouze P."/>
            <person name="Ellis J.G."/>
            <person name="Dodds P.N."/>
            <person name="Schein J.E."/>
            <person name="Zhong S."/>
            <person name="Hamelin R.C."/>
            <person name="Grigoriev I.V."/>
            <person name="Szabo L.J."/>
            <person name="Martin F."/>
        </authorList>
    </citation>
    <scope>NUCLEOTIDE SEQUENCE [LARGE SCALE GENOMIC DNA]</scope>
    <source>
        <strain evidence="4">98AG31 / pathotype 3-4-7</strain>
    </source>
</reference>
<dbReference type="GeneID" id="18922205"/>
<keyword evidence="2" id="KW-0732">Signal</keyword>
<evidence type="ECO:0000256" key="1">
    <source>
        <dbReference type="SAM" id="MobiDB-lite"/>
    </source>
</evidence>
<evidence type="ECO:0000313" key="4">
    <source>
        <dbReference type="Proteomes" id="UP000001072"/>
    </source>
</evidence>
<dbReference type="Proteomes" id="UP000001072">
    <property type="component" value="Unassembled WGS sequence"/>
</dbReference>
<accession>F4RE63</accession>
<feature type="signal peptide" evidence="2">
    <location>
        <begin position="1"/>
        <end position="18"/>
    </location>
</feature>
<dbReference type="AlphaFoldDB" id="F4RE63"/>
<name>F4RE63_MELLP</name>
<feature type="compositionally biased region" description="Basic and acidic residues" evidence="1">
    <location>
        <begin position="136"/>
        <end position="156"/>
    </location>
</feature>
<keyword evidence="4" id="KW-1185">Reference proteome</keyword>